<evidence type="ECO:0000256" key="4">
    <source>
        <dbReference type="ARBA" id="ARBA00022801"/>
    </source>
</evidence>
<dbReference type="InterPro" id="IPR029058">
    <property type="entry name" value="AB_hydrolase_fold"/>
</dbReference>
<dbReference type="EC" id="3.4.16.-" evidence="6"/>
<evidence type="ECO:0000256" key="1">
    <source>
        <dbReference type="ARBA" id="ARBA00009431"/>
    </source>
</evidence>
<accession>A0AAW0GMY9</accession>
<dbReference type="Pfam" id="PF00450">
    <property type="entry name" value="Peptidase_S10"/>
    <property type="match status" value="1"/>
</dbReference>
<comment type="similarity">
    <text evidence="1 6">Belongs to the peptidase S10 family.</text>
</comment>
<gene>
    <name evidence="7" type="ORF">QCA50_004650</name>
</gene>
<dbReference type="PRINTS" id="PR00724">
    <property type="entry name" value="CRBOXYPTASEC"/>
</dbReference>
<dbReference type="InterPro" id="IPR018202">
    <property type="entry name" value="Ser_caboxypep_ser_AS"/>
</dbReference>
<keyword evidence="5" id="KW-0325">Glycoprotein</keyword>
<feature type="signal peptide" evidence="6">
    <location>
        <begin position="1"/>
        <end position="21"/>
    </location>
</feature>
<reference evidence="7 8" key="1">
    <citation type="submission" date="2022-09" db="EMBL/GenBank/DDBJ databases">
        <authorList>
            <person name="Palmer J.M."/>
        </authorList>
    </citation>
    <scope>NUCLEOTIDE SEQUENCE [LARGE SCALE GENOMIC DNA]</scope>
    <source>
        <strain evidence="7 8">DSM 7382</strain>
    </source>
</reference>
<proteinExistence type="inferred from homology"/>
<dbReference type="GO" id="GO:0006508">
    <property type="term" value="P:proteolysis"/>
    <property type="evidence" value="ECO:0007669"/>
    <property type="project" value="UniProtKB-KW"/>
</dbReference>
<keyword evidence="3 6" id="KW-0645">Protease</keyword>
<evidence type="ECO:0000256" key="3">
    <source>
        <dbReference type="ARBA" id="ARBA00022670"/>
    </source>
</evidence>
<dbReference type="Gene3D" id="3.40.50.1820">
    <property type="entry name" value="alpha/beta hydrolase"/>
    <property type="match status" value="1"/>
</dbReference>
<protein>
    <recommendedName>
        <fullName evidence="6">Carboxypeptidase</fullName>
        <ecNumber evidence="6">3.4.16.-</ecNumber>
    </recommendedName>
</protein>
<organism evidence="7 8">
    <name type="scientific">Cerrena zonata</name>
    <dbReference type="NCBI Taxonomy" id="2478898"/>
    <lineage>
        <taxon>Eukaryota</taxon>
        <taxon>Fungi</taxon>
        <taxon>Dikarya</taxon>
        <taxon>Basidiomycota</taxon>
        <taxon>Agaricomycotina</taxon>
        <taxon>Agaricomycetes</taxon>
        <taxon>Polyporales</taxon>
        <taxon>Cerrenaceae</taxon>
        <taxon>Cerrena</taxon>
    </lineage>
</organism>
<sequence length="272" mass="30344">MLSSTSKLLVALLLLTVVVNAREFTKAHLRARQAEAAKRWGIGPGLERRAVSKNITFHNPKASQFWVDGTSIPEVDFDVGPSWSGLLPISSAANETRKLFFWFFPPGPQGSLDDLVFWTNGGPGCSSLEGLLQENGPFSWSWGQAKPTPNEFSWTNLSSVLWVEQPVGTGFSQGVPNARDENDVAAQLVGFFQQFLEVFSELKGKNFYLTGESYAGTYVPYIANYIYEHPTLLDLKLKGFWISDPSLSWDVVQEQIPAVNFVHKYENVFSLK</sequence>
<comment type="caution">
    <text evidence="7">The sequence shown here is derived from an EMBL/GenBank/DDBJ whole genome shotgun (WGS) entry which is preliminary data.</text>
</comment>
<dbReference type="Proteomes" id="UP001385951">
    <property type="component" value="Unassembled WGS sequence"/>
</dbReference>
<keyword evidence="4 6" id="KW-0378">Hydrolase</keyword>
<keyword evidence="6" id="KW-0732">Signal</keyword>
<keyword evidence="2 6" id="KW-0121">Carboxypeptidase</keyword>
<evidence type="ECO:0000256" key="6">
    <source>
        <dbReference type="RuleBase" id="RU361156"/>
    </source>
</evidence>
<evidence type="ECO:0000313" key="8">
    <source>
        <dbReference type="Proteomes" id="UP001385951"/>
    </source>
</evidence>
<dbReference type="EMBL" id="JASBNA010000005">
    <property type="protein sequence ID" value="KAK7691257.1"/>
    <property type="molecule type" value="Genomic_DNA"/>
</dbReference>
<dbReference type="PANTHER" id="PTHR11802">
    <property type="entry name" value="SERINE PROTEASE FAMILY S10 SERINE CARBOXYPEPTIDASE"/>
    <property type="match status" value="1"/>
</dbReference>
<keyword evidence="8" id="KW-1185">Reference proteome</keyword>
<evidence type="ECO:0000313" key="7">
    <source>
        <dbReference type="EMBL" id="KAK7691257.1"/>
    </source>
</evidence>
<dbReference type="PROSITE" id="PS00131">
    <property type="entry name" value="CARBOXYPEPT_SER_SER"/>
    <property type="match status" value="1"/>
</dbReference>
<name>A0AAW0GMY9_9APHY</name>
<dbReference type="InterPro" id="IPR001563">
    <property type="entry name" value="Peptidase_S10"/>
</dbReference>
<evidence type="ECO:0000256" key="5">
    <source>
        <dbReference type="ARBA" id="ARBA00023180"/>
    </source>
</evidence>
<evidence type="ECO:0000256" key="2">
    <source>
        <dbReference type="ARBA" id="ARBA00022645"/>
    </source>
</evidence>
<dbReference type="AlphaFoldDB" id="A0AAW0GMY9"/>
<dbReference type="PANTHER" id="PTHR11802:SF479">
    <property type="entry name" value="CARBOXYPEPTIDASE"/>
    <property type="match status" value="1"/>
</dbReference>
<dbReference type="SUPFAM" id="SSF53474">
    <property type="entry name" value="alpha/beta-Hydrolases"/>
    <property type="match status" value="1"/>
</dbReference>
<feature type="chain" id="PRO_5043113043" description="Carboxypeptidase" evidence="6">
    <location>
        <begin position="22"/>
        <end position="272"/>
    </location>
</feature>
<dbReference type="GO" id="GO:0004185">
    <property type="term" value="F:serine-type carboxypeptidase activity"/>
    <property type="evidence" value="ECO:0007669"/>
    <property type="project" value="UniProtKB-UniRule"/>
</dbReference>